<gene>
    <name evidence="5" type="ORF">HPP92_012905</name>
</gene>
<evidence type="ECO:0000256" key="4">
    <source>
        <dbReference type="RuleBase" id="RU003690"/>
    </source>
</evidence>
<dbReference type="PANTHER" id="PTHR10353">
    <property type="entry name" value="GLYCOSYL HYDROLASE"/>
    <property type="match status" value="1"/>
</dbReference>
<dbReference type="SUPFAM" id="SSF51445">
    <property type="entry name" value="(Trans)glycosidases"/>
    <property type="match status" value="1"/>
</dbReference>
<evidence type="ECO:0000256" key="1">
    <source>
        <dbReference type="ARBA" id="ARBA00010838"/>
    </source>
</evidence>
<sequence>MRSLVRDRLPIFTEEESNKLKDSFDFIGLNYYTSAYVKDRPYNYTDEPTTCYDDPQIDITPLRGGVPLGLTRFGLTYIDYTTNPDHPDLTRRPKQSARWLKRFLSNIKKHKLYETQETADIVMKVQPPVDIITLNA</sequence>
<dbReference type="InterPro" id="IPR001360">
    <property type="entry name" value="Glyco_hydro_1"/>
</dbReference>
<accession>A0A835QW34</accession>
<evidence type="ECO:0008006" key="7">
    <source>
        <dbReference type="Google" id="ProtNLM"/>
    </source>
</evidence>
<name>A0A835QW34_VANPL</name>
<dbReference type="Proteomes" id="UP000639772">
    <property type="component" value="Chromosome 6"/>
</dbReference>
<dbReference type="GO" id="GO:0008422">
    <property type="term" value="F:beta-glucosidase activity"/>
    <property type="evidence" value="ECO:0007669"/>
    <property type="project" value="TreeGrafter"/>
</dbReference>
<dbReference type="PRINTS" id="PR00131">
    <property type="entry name" value="GLHYDRLASE1"/>
</dbReference>
<dbReference type="PANTHER" id="PTHR10353:SF137">
    <property type="entry name" value="MYROSINASE 3-RELATED"/>
    <property type="match status" value="1"/>
</dbReference>
<proteinExistence type="inferred from homology"/>
<dbReference type="AlphaFoldDB" id="A0A835QW34"/>
<comment type="caution">
    <text evidence="5">The sequence shown here is derived from an EMBL/GenBank/DDBJ whole genome shotgun (WGS) entry which is preliminary data.</text>
</comment>
<evidence type="ECO:0000313" key="5">
    <source>
        <dbReference type="EMBL" id="KAG0478186.1"/>
    </source>
</evidence>
<keyword evidence="3" id="KW-0326">Glycosidase</keyword>
<dbReference type="InterPro" id="IPR017853">
    <property type="entry name" value="GH"/>
</dbReference>
<dbReference type="Pfam" id="PF00232">
    <property type="entry name" value="Glyco_hydro_1"/>
    <property type="match status" value="1"/>
</dbReference>
<evidence type="ECO:0000256" key="2">
    <source>
        <dbReference type="ARBA" id="ARBA00022801"/>
    </source>
</evidence>
<dbReference type="Gene3D" id="3.20.20.80">
    <property type="entry name" value="Glycosidases"/>
    <property type="match status" value="2"/>
</dbReference>
<comment type="similarity">
    <text evidence="1 4">Belongs to the glycosyl hydrolase 1 family.</text>
</comment>
<dbReference type="OrthoDB" id="785873at2759"/>
<organism evidence="5 6">
    <name type="scientific">Vanilla planifolia</name>
    <name type="common">Vanilla</name>
    <dbReference type="NCBI Taxonomy" id="51239"/>
    <lineage>
        <taxon>Eukaryota</taxon>
        <taxon>Viridiplantae</taxon>
        <taxon>Streptophyta</taxon>
        <taxon>Embryophyta</taxon>
        <taxon>Tracheophyta</taxon>
        <taxon>Spermatophyta</taxon>
        <taxon>Magnoliopsida</taxon>
        <taxon>Liliopsida</taxon>
        <taxon>Asparagales</taxon>
        <taxon>Orchidaceae</taxon>
        <taxon>Vanilloideae</taxon>
        <taxon>Vanilleae</taxon>
        <taxon>Vanilla</taxon>
    </lineage>
</organism>
<evidence type="ECO:0000313" key="6">
    <source>
        <dbReference type="Proteomes" id="UP000639772"/>
    </source>
</evidence>
<dbReference type="EMBL" id="JADCNM010000006">
    <property type="protein sequence ID" value="KAG0478186.1"/>
    <property type="molecule type" value="Genomic_DNA"/>
</dbReference>
<keyword evidence="2" id="KW-0378">Hydrolase</keyword>
<protein>
    <recommendedName>
        <fullName evidence="7">Beta-glucosidase</fullName>
    </recommendedName>
</protein>
<dbReference type="GO" id="GO:0005975">
    <property type="term" value="P:carbohydrate metabolic process"/>
    <property type="evidence" value="ECO:0007669"/>
    <property type="project" value="InterPro"/>
</dbReference>
<evidence type="ECO:0000256" key="3">
    <source>
        <dbReference type="ARBA" id="ARBA00023295"/>
    </source>
</evidence>
<reference evidence="5 6" key="1">
    <citation type="journal article" date="2020" name="Nat. Food">
        <title>A phased Vanilla planifolia genome enables genetic improvement of flavour and production.</title>
        <authorList>
            <person name="Hasing T."/>
            <person name="Tang H."/>
            <person name="Brym M."/>
            <person name="Khazi F."/>
            <person name="Huang T."/>
            <person name="Chambers A.H."/>
        </authorList>
    </citation>
    <scope>NUCLEOTIDE SEQUENCE [LARGE SCALE GENOMIC DNA]</scope>
    <source>
        <tissue evidence="5">Leaf</tissue>
    </source>
</reference>